<keyword evidence="1" id="KW-0614">Plasmid</keyword>
<evidence type="ECO:0000313" key="2">
    <source>
        <dbReference type="Proteomes" id="UP000593972"/>
    </source>
</evidence>
<dbReference type="AlphaFoldDB" id="A0ABD7BWY8"/>
<accession>A0ABD7BWY8</accession>
<dbReference type="Proteomes" id="UP000593972">
    <property type="component" value="Plasmid pLPCN-3"/>
</dbReference>
<protein>
    <submittedName>
        <fullName evidence="1">Uncharacterized protein</fullName>
    </submittedName>
</protein>
<organism evidence="1 2">
    <name type="scientific">Lacticaseibacillus paracasei</name>
    <name type="common">Lactobacillus paracasei</name>
    <dbReference type="NCBI Taxonomy" id="1597"/>
    <lineage>
        <taxon>Bacteria</taxon>
        <taxon>Bacillati</taxon>
        <taxon>Bacillota</taxon>
        <taxon>Bacilli</taxon>
        <taxon>Lactobacillales</taxon>
        <taxon>Lactobacillaceae</taxon>
        <taxon>Lacticaseibacillus</taxon>
    </lineage>
</organism>
<reference evidence="1 2" key="1">
    <citation type="submission" date="2020-03" db="EMBL/GenBank/DDBJ databases">
        <title>Complete genome sequence of Lactobacillus paracasei strain NFFJ04, isolated from animal feed.</title>
        <authorList>
            <person name="Jung J.Y."/>
        </authorList>
    </citation>
    <scope>NUCLEOTIDE SEQUENCE [LARGE SCALE GENOMIC DNA]</scope>
    <source>
        <strain evidence="1 2">NFFJ04</strain>
        <plasmid evidence="1 2">pLPCN-3</plasmid>
    </source>
</reference>
<sequence length="190" mass="22103">MGERTQMLVTINHDGKQLLSRSIHYQWGFGRVMLLDAFSIGWKFSLMFEGEIATYMPIRLSNIVMATSTGVSNIDYKFSDTDVTPYHETFQNMLDYSDQNDGFARLTINYLSDKLGATVELRLYDFNGKHVTLEDYVKKGHGGEYADNEFLKHYRWALENVEIKLSEPKSRQQENAEKFLKDHIDIRVIK</sequence>
<evidence type="ECO:0000313" key="1">
    <source>
        <dbReference type="EMBL" id="QOP57224.1"/>
    </source>
</evidence>
<gene>
    <name evidence="1" type="ORF">HCJ88_15720</name>
</gene>
<name>A0ABD7BWY8_LACPA</name>
<geneLocation type="plasmid" evidence="1 2">
    <name>pLPCN-3</name>
</geneLocation>
<dbReference type="EMBL" id="CP050503">
    <property type="protein sequence ID" value="QOP57224.1"/>
    <property type="molecule type" value="Genomic_DNA"/>
</dbReference>
<proteinExistence type="predicted"/>
<dbReference type="RefSeq" id="WP_193137646.1">
    <property type="nucleotide sequence ID" value="NZ_CP050503.1"/>
</dbReference>